<organism evidence="2 3">
    <name type="scientific">Trifolium subterraneum</name>
    <name type="common">Subterranean clover</name>
    <dbReference type="NCBI Taxonomy" id="3900"/>
    <lineage>
        <taxon>Eukaryota</taxon>
        <taxon>Viridiplantae</taxon>
        <taxon>Streptophyta</taxon>
        <taxon>Embryophyta</taxon>
        <taxon>Tracheophyta</taxon>
        <taxon>Spermatophyta</taxon>
        <taxon>Magnoliopsida</taxon>
        <taxon>eudicotyledons</taxon>
        <taxon>Gunneridae</taxon>
        <taxon>Pentapetalae</taxon>
        <taxon>rosids</taxon>
        <taxon>fabids</taxon>
        <taxon>Fabales</taxon>
        <taxon>Fabaceae</taxon>
        <taxon>Papilionoideae</taxon>
        <taxon>50 kb inversion clade</taxon>
        <taxon>NPAAA clade</taxon>
        <taxon>Hologalegina</taxon>
        <taxon>IRL clade</taxon>
        <taxon>Trifolieae</taxon>
        <taxon>Trifolium</taxon>
    </lineage>
</organism>
<sequence length="435" mass="50201">MDLNTYLLHEQNHVEVSCEIVDASKGADVTVSFCGVHEYEEDEEMKKPNLILITSSSPCNNENLDNTQISKEPHENQCHYEDNLEIDCCTLPENLKLHEISDEHMQLLSASTREEMFEGNGSKVQKNGKTTDILSADTILERKEMYSLDMQLYGDRFWDPMLLECQLNCMNEKNKENILLSHQESEPKESLSDDNMEAFYSTLNAERYASLGDTSDDSKLVYPKMNEETKKALEIVKELLSKQICYLLEPTSSTSMKTTLEYLCTLIADDDVSMRLKSVILQLLAEFTQWSCDYNAANMKLDFSTTMLSKLQKLEEGVVSNKNQFSEFVSMESELTSQLDYLGDRMKELEEQIKVIKVNISISQVARVTALRKKKETFDAGRMLKAERDELRKQRLRLRVEQESAKATKGYIEDEWSKIREKFDRILKMIGLDNY</sequence>
<reference evidence="3" key="1">
    <citation type="journal article" date="2017" name="Front. Plant Sci.">
        <title>Climate Clever Clovers: New Paradigm to Reduce the Environmental Footprint of Ruminants by Breeding Low Methanogenic Forages Utilizing Haplotype Variation.</title>
        <authorList>
            <person name="Kaur P."/>
            <person name="Appels R."/>
            <person name="Bayer P.E."/>
            <person name="Keeble-Gagnere G."/>
            <person name="Wang J."/>
            <person name="Hirakawa H."/>
            <person name="Shirasawa K."/>
            <person name="Vercoe P."/>
            <person name="Stefanova K."/>
            <person name="Durmic Z."/>
            <person name="Nichols P."/>
            <person name="Revell C."/>
            <person name="Isobe S.N."/>
            <person name="Edwards D."/>
            <person name="Erskine W."/>
        </authorList>
    </citation>
    <scope>NUCLEOTIDE SEQUENCE [LARGE SCALE GENOMIC DNA]</scope>
    <source>
        <strain evidence="3">cv. Daliak</strain>
    </source>
</reference>
<feature type="coiled-coil region" evidence="1">
    <location>
        <begin position="332"/>
        <end position="359"/>
    </location>
</feature>
<evidence type="ECO:0000313" key="2">
    <source>
        <dbReference type="EMBL" id="GAU35569.1"/>
    </source>
</evidence>
<keyword evidence="1" id="KW-0175">Coiled coil</keyword>
<evidence type="ECO:0000313" key="3">
    <source>
        <dbReference type="Proteomes" id="UP000242715"/>
    </source>
</evidence>
<dbReference type="Proteomes" id="UP000242715">
    <property type="component" value="Unassembled WGS sequence"/>
</dbReference>
<name>A0A2Z6NVK3_TRISU</name>
<protein>
    <recommendedName>
        <fullName evidence="4">MATH domain-containing protein</fullName>
    </recommendedName>
</protein>
<keyword evidence="3" id="KW-1185">Reference proteome</keyword>
<dbReference type="AlphaFoldDB" id="A0A2Z6NVK3"/>
<evidence type="ECO:0008006" key="4">
    <source>
        <dbReference type="Google" id="ProtNLM"/>
    </source>
</evidence>
<dbReference type="OrthoDB" id="1395600at2759"/>
<gene>
    <name evidence="2" type="ORF">TSUD_295050</name>
</gene>
<evidence type="ECO:0000256" key="1">
    <source>
        <dbReference type="SAM" id="Coils"/>
    </source>
</evidence>
<dbReference type="EMBL" id="DF973596">
    <property type="protein sequence ID" value="GAU35569.1"/>
    <property type="molecule type" value="Genomic_DNA"/>
</dbReference>
<proteinExistence type="predicted"/>
<accession>A0A2Z6NVK3</accession>